<dbReference type="AlphaFoldDB" id="A0A2P6RWJ5"/>
<keyword evidence="1" id="KW-1133">Transmembrane helix</keyword>
<evidence type="ECO:0000256" key="1">
    <source>
        <dbReference type="SAM" id="Phobius"/>
    </source>
</evidence>
<gene>
    <name evidence="2" type="ORF">RchiOBHm_Chr2g0137161</name>
</gene>
<keyword evidence="1" id="KW-0812">Transmembrane</keyword>
<dbReference type="Proteomes" id="UP000238479">
    <property type="component" value="Chromosome 2"/>
</dbReference>
<dbReference type="EMBL" id="PDCK01000040">
    <property type="protein sequence ID" value="PRQ50793.1"/>
    <property type="molecule type" value="Genomic_DNA"/>
</dbReference>
<keyword evidence="1" id="KW-0472">Membrane</keyword>
<dbReference type="Gramene" id="PRQ50793">
    <property type="protein sequence ID" value="PRQ50793"/>
    <property type="gene ID" value="RchiOBHm_Chr2g0137161"/>
</dbReference>
<accession>A0A2P6RWJ5</accession>
<comment type="caution">
    <text evidence="2">The sequence shown here is derived from an EMBL/GenBank/DDBJ whole genome shotgun (WGS) entry which is preliminary data.</text>
</comment>
<proteinExistence type="predicted"/>
<keyword evidence="3" id="KW-1185">Reference proteome</keyword>
<sequence length="74" mass="8189">MQTCSYAIGTETELCGLGGVELLKWLKLGFCSLGYVMKLELFFSGMVFSFVLLAVKLMPIEMQSQCIVVKMIGL</sequence>
<evidence type="ECO:0000313" key="3">
    <source>
        <dbReference type="Proteomes" id="UP000238479"/>
    </source>
</evidence>
<feature type="transmembrane region" description="Helical" evidence="1">
    <location>
        <begin position="35"/>
        <end position="55"/>
    </location>
</feature>
<name>A0A2P6RWJ5_ROSCH</name>
<organism evidence="2 3">
    <name type="scientific">Rosa chinensis</name>
    <name type="common">China rose</name>
    <dbReference type="NCBI Taxonomy" id="74649"/>
    <lineage>
        <taxon>Eukaryota</taxon>
        <taxon>Viridiplantae</taxon>
        <taxon>Streptophyta</taxon>
        <taxon>Embryophyta</taxon>
        <taxon>Tracheophyta</taxon>
        <taxon>Spermatophyta</taxon>
        <taxon>Magnoliopsida</taxon>
        <taxon>eudicotyledons</taxon>
        <taxon>Gunneridae</taxon>
        <taxon>Pentapetalae</taxon>
        <taxon>rosids</taxon>
        <taxon>fabids</taxon>
        <taxon>Rosales</taxon>
        <taxon>Rosaceae</taxon>
        <taxon>Rosoideae</taxon>
        <taxon>Rosoideae incertae sedis</taxon>
        <taxon>Rosa</taxon>
    </lineage>
</organism>
<reference evidence="2 3" key="1">
    <citation type="journal article" date="2018" name="Nat. Genet.">
        <title>The Rosa genome provides new insights in the design of modern roses.</title>
        <authorList>
            <person name="Bendahmane M."/>
        </authorList>
    </citation>
    <scope>NUCLEOTIDE SEQUENCE [LARGE SCALE GENOMIC DNA]</scope>
    <source>
        <strain evidence="3">cv. Old Blush</strain>
    </source>
</reference>
<protein>
    <submittedName>
        <fullName evidence="2">Uncharacterized protein</fullName>
    </submittedName>
</protein>
<evidence type="ECO:0000313" key="2">
    <source>
        <dbReference type="EMBL" id="PRQ50793.1"/>
    </source>
</evidence>